<dbReference type="EMBL" id="LVVZ01000004">
    <property type="protein sequence ID" value="OKL45705.1"/>
    <property type="molecule type" value="Genomic_DNA"/>
</dbReference>
<protein>
    <submittedName>
        <fullName evidence="1">Peptidase</fullName>
    </submittedName>
</protein>
<dbReference type="STRING" id="197461.A3843_01865"/>
<dbReference type="InterPro" id="IPR008257">
    <property type="entry name" value="Pept_M19"/>
</dbReference>
<dbReference type="InterPro" id="IPR032466">
    <property type="entry name" value="Metal_Hydrolase"/>
</dbReference>
<keyword evidence="2" id="KW-1185">Reference proteome</keyword>
<organism evidence="1 2">
    <name type="scientific">Pseudovibrio exalbescens</name>
    <dbReference type="NCBI Taxonomy" id="197461"/>
    <lineage>
        <taxon>Bacteria</taxon>
        <taxon>Pseudomonadati</taxon>
        <taxon>Pseudomonadota</taxon>
        <taxon>Alphaproteobacteria</taxon>
        <taxon>Hyphomicrobiales</taxon>
        <taxon>Stappiaceae</taxon>
        <taxon>Pseudovibrio</taxon>
    </lineage>
</organism>
<dbReference type="Proteomes" id="UP000185783">
    <property type="component" value="Unassembled WGS sequence"/>
</dbReference>
<dbReference type="PROSITE" id="PS51365">
    <property type="entry name" value="RENAL_DIPEPTIDASE_2"/>
    <property type="match status" value="1"/>
</dbReference>
<proteinExistence type="predicted"/>
<dbReference type="InterPro" id="IPR000180">
    <property type="entry name" value="Dipep_AS"/>
</dbReference>
<dbReference type="PANTHER" id="PTHR10443:SF12">
    <property type="entry name" value="DIPEPTIDASE"/>
    <property type="match status" value="1"/>
</dbReference>
<dbReference type="Gene3D" id="3.20.20.140">
    <property type="entry name" value="Metal-dependent hydrolases"/>
    <property type="match status" value="1"/>
</dbReference>
<dbReference type="Pfam" id="PF01244">
    <property type="entry name" value="Peptidase_M19"/>
    <property type="match status" value="1"/>
</dbReference>
<dbReference type="AlphaFoldDB" id="A0A1U7JLW6"/>
<evidence type="ECO:0000313" key="2">
    <source>
        <dbReference type="Proteomes" id="UP000185783"/>
    </source>
</evidence>
<reference evidence="1 2" key="1">
    <citation type="submission" date="2016-03" db="EMBL/GenBank/DDBJ databases">
        <title>Genome sequence of Nesiotobacter sp. nov., a moderately halophilic alphaproteobacterium isolated from the Yellow Sea, China.</title>
        <authorList>
            <person name="Zhang G."/>
            <person name="Zhang R."/>
        </authorList>
    </citation>
    <scope>NUCLEOTIDE SEQUENCE [LARGE SCALE GENOMIC DNA]</scope>
    <source>
        <strain evidence="1 2">WB1-6</strain>
    </source>
</reference>
<name>A0A1U7JLW6_9HYPH</name>
<sequence>MTGATPKIFDGHNDTLLKLLMHRGTPKQRHFLDRAEHDHIDLPRAMEGGFCGGFFALWVPSVLDNGASVTRGADDPAHFQPVDQAAALAYTARLISEAVQIERAAPMKVAICRSTSQIRQATVDGKLAMLLHMEGAEAIDPDFAALDLLYEAGLRSLGPVWSRKNIFADGVPMRFNSSPDTGPGLTEKGRELVKRCNDMGIMLDMSHITEQGFWDVVKLSSKPIVATHSNVHALCPHARNLTDKQLSAIAESKGVVGVNFAASFLRGDGSWSADTPLDVIVRHAAYLVEKLGEDGVAFGSDFDGCRVPKDLKDVAGLPRLIEAFRAAGFGEPLITKIAHENWWRVLERSGI</sequence>
<evidence type="ECO:0000313" key="1">
    <source>
        <dbReference type="EMBL" id="OKL45705.1"/>
    </source>
</evidence>
<accession>A0A1U7JLW6</accession>
<dbReference type="SUPFAM" id="SSF51556">
    <property type="entry name" value="Metallo-dependent hydrolases"/>
    <property type="match status" value="1"/>
</dbReference>
<dbReference type="PROSITE" id="PS00869">
    <property type="entry name" value="RENAL_DIPEPTIDASE_1"/>
    <property type="match status" value="1"/>
</dbReference>
<dbReference type="GO" id="GO:0070573">
    <property type="term" value="F:metallodipeptidase activity"/>
    <property type="evidence" value="ECO:0007669"/>
    <property type="project" value="InterPro"/>
</dbReference>
<dbReference type="CDD" id="cd01301">
    <property type="entry name" value="rDP_like"/>
    <property type="match status" value="1"/>
</dbReference>
<gene>
    <name evidence="1" type="ORF">A3843_01865</name>
</gene>
<dbReference type="PANTHER" id="PTHR10443">
    <property type="entry name" value="MICROSOMAL DIPEPTIDASE"/>
    <property type="match status" value="1"/>
</dbReference>
<comment type="caution">
    <text evidence="1">The sequence shown here is derived from an EMBL/GenBank/DDBJ whole genome shotgun (WGS) entry which is preliminary data.</text>
</comment>
<dbReference type="GO" id="GO:0006508">
    <property type="term" value="P:proteolysis"/>
    <property type="evidence" value="ECO:0007669"/>
    <property type="project" value="InterPro"/>
</dbReference>
<dbReference type="RefSeq" id="WP_028483081.1">
    <property type="nucleotide sequence ID" value="NZ_LVVZ01000004.1"/>
</dbReference>